<gene>
    <name evidence="5" type="ORF">MNB_SM-6-316</name>
</gene>
<proteinExistence type="inferred from homology"/>
<feature type="coiled-coil region" evidence="3">
    <location>
        <begin position="86"/>
        <end position="113"/>
    </location>
</feature>
<dbReference type="SUPFAM" id="SSF53335">
    <property type="entry name" value="S-adenosyl-L-methionine-dependent methyltransferases"/>
    <property type="match status" value="1"/>
</dbReference>
<keyword evidence="2" id="KW-0949">S-adenosyl-L-methionine</keyword>
<evidence type="ECO:0000256" key="1">
    <source>
        <dbReference type="ARBA" id="ARBA00022679"/>
    </source>
</evidence>
<evidence type="ECO:0000256" key="2">
    <source>
        <dbReference type="ARBA" id="ARBA00022691"/>
    </source>
</evidence>
<dbReference type="GO" id="GO:0016740">
    <property type="term" value="F:transferase activity"/>
    <property type="evidence" value="ECO:0007669"/>
    <property type="project" value="UniProtKB-KW"/>
</dbReference>
<evidence type="ECO:0000256" key="3">
    <source>
        <dbReference type="SAM" id="Coils"/>
    </source>
</evidence>
<dbReference type="InterPro" id="IPR041698">
    <property type="entry name" value="Methyltransf_25"/>
</dbReference>
<evidence type="ECO:0000259" key="4">
    <source>
        <dbReference type="Pfam" id="PF13649"/>
    </source>
</evidence>
<accession>A0A1W1C267</accession>
<dbReference type="PANTHER" id="PTHR43861">
    <property type="entry name" value="TRANS-ACONITATE 2-METHYLTRANSFERASE-RELATED"/>
    <property type="match status" value="1"/>
</dbReference>
<feature type="domain" description="Methyltransferase" evidence="4">
    <location>
        <begin position="61"/>
        <end position="154"/>
    </location>
</feature>
<dbReference type="NCBIfam" id="TIGR00740">
    <property type="entry name" value="carboxy-S-adenosyl-L-methionine synthase CmoA"/>
    <property type="match status" value="1"/>
</dbReference>
<dbReference type="HAMAP" id="MF_01589">
    <property type="entry name" value="Cx_SAM_synthase"/>
    <property type="match status" value="1"/>
</dbReference>
<dbReference type="PANTHER" id="PTHR43861:SF2">
    <property type="entry name" value="CARBOXY-S-ADENOSYL-L-METHIONINE SYNTHASE"/>
    <property type="match status" value="1"/>
</dbReference>
<dbReference type="EMBL" id="FPHK01000043">
    <property type="protein sequence ID" value="SFV59802.1"/>
    <property type="molecule type" value="Genomic_DNA"/>
</dbReference>
<reference evidence="5" key="1">
    <citation type="submission" date="2016-10" db="EMBL/GenBank/DDBJ databases">
        <authorList>
            <person name="de Groot N.N."/>
        </authorList>
    </citation>
    <scope>NUCLEOTIDE SEQUENCE</scope>
</reference>
<dbReference type="InterPro" id="IPR029063">
    <property type="entry name" value="SAM-dependent_MTases_sf"/>
</dbReference>
<dbReference type="GO" id="GO:0002098">
    <property type="term" value="P:tRNA wobble uridine modification"/>
    <property type="evidence" value="ECO:0007669"/>
    <property type="project" value="InterPro"/>
</dbReference>
<sequence length="238" mass="27635">MNKNNDKVFTKPIKKQFEFDEEVAAVFDDMLERSVPFYKESQKITKFFALKALREQGVLYDLGCSTASLLIDIQREMKVDAKLIGLDNSTAMLARAQRKIEAFDAKVEVKEADILEYAYKEADVFISNYTLQFIRPLVREELIKKIAASLRKEGVFIFSEKVISHHAKLNKDLIECYYAFKKEQGYSEYEIMQKREALENVLVPYSEEENITMARNAGFSHCEVVFRWANFATFIAIK</sequence>
<dbReference type="PIRSF" id="PIRSF006325">
    <property type="entry name" value="MeTrfase_bac"/>
    <property type="match status" value="1"/>
</dbReference>
<dbReference type="InterPro" id="IPR005271">
    <property type="entry name" value="CmoA"/>
</dbReference>
<name>A0A1W1C267_9ZZZZ</name>
<keyword evidence="3" id="KW-0175">Coiled coil</keyword>
<dbReference type="Gene3D" id="3.40.50.150">
    <property type="entry name" value="Vaccinia Virus protein VP39"/>
    <property type="match status" value="1"/>
</dbReference>
<protein>
    <submittedName>
        <fullName evidence="5">tRNA (Uridine-5-oxyacetic acid methyl ester) 34 synthase</fullName>
    </submittedName>
</protein>
<dbReference type="Pfam" id="PF13649">
    <property type="entry name" value="Methyltransf_25"/>
    <property type="match status" value="1"/>
</dbReference>
<keyword evidence="1" id="KW-0808">Transferase</keyword>
<dbReference type="AlphaFoldDB" id="A0A1W1C267"/>
<evidence type="ECO:0000313" key="5">
    <source>
        <dbReference type="EMBL" id="SFV59802.1"/>
    </source>
</evidence>
<organism evidence="5">
    <name type="scientific">hydrothermal vent metagenome</name>
    <dbReference type="NCBI Taxonomy" id="652676"/>
    <lineage>
        <taxon>unclassified sequences</taxon>
        <taxon>metagenomes</taxon>
        <taxon>ecological metagenomes</taxon>
    </lineage>
</organism>
<dbReference type="CDD" id="cd02440">
    <property type="entry name" value="AdoMet_MTases"/>
    <property type="match status" value="1"/>
</dbReference>